<dbReference type="OrthoDB" id="539213at2759"/>
<dbReference type="Gene3D" id="1.25.40.20">
    <property type="entry name" value="Ankyrin repeat-containing domain"/>
    <property type="match status" value="1"/>
</dbReference>
<dbReference type="GO" id="GO:0004842">
    <property type="term" value="F:ubiquitin-protein transferase activity"/>
    <property type="evidence" value="ECO:0007669"/>
    <property type="project" value="TreeGrafter"/>
</dbReference>
<dbReference type="AlphaFoldDB" id="A0A6P8TVX0"/>
<accession>A0A6P8TVX0</accession>
<keyword evidence="4" id="KW-1185">Reference proteome</keyword>
<reference evidence="5" key="1">
    <citation type="submission" date="2025-08" db="UniProtKB">
        <authorList>
            <consortium name="RefSeq"/>
        </authorList>
    </citation>
    <scope>IDENTIFICATION</scope>
</reference>
<dbReference type="PANTHER" id="PTHR24171:SF8">
    <property type="entry name" value="BRCA1-ASSOCIATED RING DOMAIN PROTEIN 1"/>
    <property type="match status" value="1"/>
</dbReference>
<dbReference type="GO" id="GO:0031436">
    <property type="term" value="C:BRCA1-BARD1 complex"/>
    <property type="evidence" value="ECO:0007669"/>
    <property type="project" value="TreeGrafter"/>
</dbReference>
<dbReference type="GO" id="GO:0070531">
    <property type="term" value="C:BRCA1-A complex"/>
    <property type="evidence" value="ECO:0007669"/>
    <property type="project" value="TreeGrafter"/>
</dbReference>
<dbReference type="PROSITE" id="PS50088">
    <property type="entry name" value="ANK_REPEAT"/>
    <property type="match status" value="2"/>
</dbReference>
<feature type="repeat" description="ANK" evidence="3">
    <location>
        <begin position="181"/>
        <end position="203"/>
    </location>
</feature>
<dbReference type="SUPFAM" id="SSF48403">
    <property type="entry name" value="Ankyrin repeat"/>
    <property type="match status" value="1"/>
</dbReference>
<dbReference type="GO" id="GO:0085020">
    <property type="term" value="P:protein K6-linked ubiquitination"/>
    <property type="evidence" value="ECO:0007669"/>
    <property type="project" value="TreeGrafter"/>
</dbReference>
<dbReference type="Proteomes" id="UP000515161">
    <property type="component" value="Unplaced"/>
</dbReference>
<keyword evidence="1" id="KW-0677">Repeat</keyword>
<proteinExistence type="predicted"/>
<dbReference type="PANTHER" id="PTHR24171">
    <property type="entry name" value="ANKYRIN REPEAT DOMAIN-CONTAINING PROTEIN 39-RELATED"/>
    <property type="match status" value="1"/>
</dbReference>
<evidence type="ECO:0000313" key="5">
    <source>
        <dbReference type="RefSeq" id="XP_034068473.1"/>
    </source>
</evidence>
<dbReference type="SMART" id="SM00248">
    <property type="entry name" value="ANK"/>
    <property type="match status" value="4"/>
</dbReference>
<dbReference type="PROSITE" id="PS50297">
    <property type="entry name" value="ANK_REP_REGION"/>
    <property type="match status" value="2"/>
</dbReference>
<sequence>MIVAPKQVFSFYFESVCNYFVICTMATDIPQCSCCTNPVSSPSVYQTLSEMDFERGIWSAAMDGDLERVKSLTQKGTDSNLRDSTGYTALVSSLGICLCAASSVLIHLKLLHNLLCVLSQHYASRSGHHAVCKFLLESGACASPQTPGGATPLHRSAYCGHLDVVRLLLQHRADPMLCDDDGSSPLHKAAERSHEEVCLLLMECCAALCSQANNRLLLPFQLAPQGDLQELLKPPHTLRLQTCRETMT</sequence>
<evidence type="ECO:0000256" key="2">
    <source>
        <dbReference type="ARBA" id="ARBA00023043"/>
    </source>
</evidence>
<keyword evidence="2 3" id="KW-0040">ANK repeat</keyword>
<gene>
    <name evidence="5" type="primary">ankrd39</name>
</gene>
<dbReference type="KEGG" id="gacu:117543921"/>
<dbReference type="Pfam" id="PF12796">
    <property type="entry name" value="Ank_2"/>
    <property type="match status" value="1"/>
</dbReference>
<dbReference type="RefSeq" id="XP_034068473.1">
    <property type="nucleotide sequence ID" value="XM_034212582.1"/>
</dbReference>
<dbReference type="CTD" id="51239"/>
<protein>
    <submittedName>
        <fullName evidence="5">Ankyrin repeat domain-containing protein 39 isoform X1</fullName>
    </submittedName>
</protein>
<evidence type="ECO:0000313" key="4">
    <source>
        <dbReference type="Proteomes" id="UP000515161"/>
    </source>
</evidence>
<dbReference type="InterPro" id="IPR036770">
    <property type="entry name" value="Ankyrin_rpt-contain_sf"/>
</dbReference>
<dbReference type="InterPro" id="IPR002110">
    <property type="entry name" value="Ankyrin_rpt"/>
</dbReference>
<organism evidence="4 5">
    <name type="scientific">Gymnodraco acuticeps</name>
    <name type="common">Antarctic dragonfish</name>
    <dbReference type="NCBI Taxonomy" id="8218"/>
    <lineage>
        <taxon>Eukaryota</taxon>
        <taxon>Metazoa</taxon>
        <taxon>Chordata</taxon>
        <taxon>Craniata</taxon>
        <taxon>Vertebrata</taxon>
        <taxon>Euteleostomi</taxon>
        <taxon>Actinopterygii</taxon>
        <taxon>Neopterygii</taxon>
        <taxon>Teleostei</taxon>
        <taxon>Neoteleostei</taxon>
        <taxon>Acanthomorphata</taxon>
        <taxon>Eupercaria</taxon>
        <taxon>Perciformes</taxon>
        <taxon>Notothenioidei</taxon>
        <taxon>Bathydraconidae</taxon>
        <taxon>Gymnodraco</taxon>
    </lineage>
</organism>
<dbReference type="InParanoid" id="A0A6P8TVX0"/>
<name>A0A6P8TVX0_GYMAC</name>
<evidence type="ECO:0000256" key="1">
    <source>
        <dbReference type="ARBA" id="ARBA00022737"/>
    </source>
</evidence>
<evidence type="ECO:0000256" key="3">
    <source>
        <dbReference type="PROSITE-ProRule" id="PRU00023"/>
    </source>
</evidence>
<feature type="repeat" description="ANK" evidence="3">
    <location>
        <begin position="148"/>
        <end position="180"/>
    </location>
</feature>
<dbReference type="GeneID" id="117543921"/>